<comment type="caution">
    <text evidence="2">The sequence shown here is derived from an EMBL/GenBank/DDBJ whole genome shotgun (WGS) entry which is preliminary data.</text>
</comment>
<dbReference type="Proteomes" id="UP000541470">
    <property type="component" value="Unassembled WGS sequence"/>
</dbReference>
<dbReference type="EMBL" id="JABBGK010000005">
    <property type="protein sequence ID" value="NML76263.1"/>
    <property type="molecule type" value="Genomic_DNA"/>
</dbReference>
<evidence type="ECO:0000313" key="2">
    <source>
        <dbReference type="EMBL" id="NML76263.1"/>
    </source>
</evidence>
<dbReference type="RefSeq" id="WP_152342079.1">
    <property type="nucleotide sequence ID" value="NZ_JABBGK010000005.1"/>
</dbReference>
<evidence type="ECO:0000256" key="1">
    <source>
        <dbReference type="ARBA" id="ARBA00023118"/>
    </source>
</evidence>
<keyword evidence="1" id="KW-0051">Antiviral defense</keyword>
<keyword evidence="2" id="KW-0808">Transferase</keyword>
<sequence length="296" mass="34218">MWIAVRQRFSRFHENLSLTTDQLEDGLRKQLGVRKSLHAAYWGESTETPHGFIVGSWGKGTAIGPPNDVDIFFELPIEVYTRFEGYQGNKQSSLLQEVRQVLVDRYYQTDIRGDGQVVVAGFNTIAVEVVPVFRYDDQGRFLMPDTNNGGRWKLVDPRAELQFIETADILSYRNGRPMAKMMKTWKRHCNVPLKSYQIEMLAAEFMSAYAHRDQDYFYYDWFVRDFLIFLCGKANSYLVIPGTQEVINLGDGWLSRAQTARDRAILACEYERDDFTVLAGEEWQKIFGNRISISVT</sequence>
<dbReference type="AlphaFoldDB" id="A0A7Y0AZA0"/>
<keyword evidence="3" id="KW-1185">Reference proteome</keyword>
<dbReference type="Pfam" id="PF18144">
    <property type="entry name" value="SMODS"/>
    <property type="match status" value="1"/>
</dbReference>
<proteinExistence type="predicted"/>
<name>A0A7Y0AZA0_9HYPH</name>
<evidence type="ECO:0000313" key="3">
    <source>
        <dbReference type="Proteomes" id="UP000541470"/>
    </source>
</evidence>
<reference evidence="2 3" key="1">
    <citation type="submission" date="2020-04" db="EMBL/GenBank/DDBJ databases">
        <title>Rhizobium sp. S-51 isolated from soil.</title>
        <authorList>
            <person name="Dahal R.H."/>
        </authorList>
    </citation>
    <scope>NUCLEOTIDE SEQUENCE [LARGE SCALE GENOMIC DNA]</scope>
    <source>
        <strain evidence="2 3">S-51</strain>
    </source>
</reference>
<accession>A0A7Y0AZA0</accession>
<dbReference type="Gene3D" id="3.30.460.10">
    <property type="entry name" value="Beta Polymerase, domain 2"/>
    <property type="match status" value="1"/>
</dbReference>
<organism evidence="2 3">
    <name type="scientific">Rhizobium terricola</name>
    <dbReference type="NCBI Taxonomy" id="2728849"/>
    <lineage>
        <taxon>Bacteria</taxon>
        <taxon>Pseudomonadati</taxon>
        <taxon>Pseudomonadota</taxon>
        <taxon>Alphaproteobacteria</taxon>
        <taxon>Hyphomicrobiales</taxon>
        <taxon>Rhizobiaceae</taxon>
        <taxon>Rhizobium/Agrobacterium group</taxon>
        <taxon>Rhizobium</taxon>
    </lineage>
</organism>
<dbReference type="GO" id="GO:0016779">
    <property type="term" value="F:nucleotidyltransferase activity"/>
    <property type="evidence" value="ECO:0007669"/>
    <property type="project" value="InterPro"/>
</dbReference>
<dbReference type="SUPFAM" id="SSF81301">
    <property type="entry name" value="Nucleotidyltransferase"/>
    <property type="match status" value="1"/>
</dbReference>
<dbReference type="InterPro" id="IPR043519">
    <property type="entry name" value="NT_sf"/>
</dbReference>
<dbReference type="GO" id="GO:0051607">
    <property type="term" value="P:defense response to virus"/>
    <property type="evidence" value="ECO:0007669"/>
    <property type="project" value="UniProtKB-KW"/>
</dbReference>
<protein>
    <submittedName>
        <fullName evidence="2">Nucleotidyltransferase</fullName>
    </submittedName>
</protein>
<gene>
    <name evidence="2" type="ORF">HHL25_19190</name>
</gene>
<dbReference type="CDD" id="cd05400">
    <property type="entry name" value="NT_2-5OAS_ClassI-CCAase"/>
    <property type="match status" value="1"/>
</dbReference>
<dbReference type="InterPro" id="IPR006116">
    <property type="entry name" value="NT_2-5OAS_ClassI-CCAase"/>
</dbReference>